<gene>
    <name evidence="1" type="ORF">H9851_05180</name>
</gene>
<dbReference type="EMBL" id="DXEW01000026">
    <property type="protein sequence ID" value="HIX50657.1"/>
    <property type="molecule type" value="Genomic_DNA"/>
</dbReference>
<proteinExistence type="predicted"/>
<reference evidence="1" key="1">
    <citation type="journal article" date="2021" name="PeerJ">
        <title>Extensive microbial diversity within the chicken gut microbiome revealed by metagenomics and culture.</title>
        <authorList>
            <person name="Gilroy R."/>
            <person name="Ravi A."/>
            <person name="Getino M."/>
            <person name="Pursley I."/>
            <person name="Horton D.L."/>
            <person name="Alikhan N.F."/>
            <person name="Baker D."/>
            <person name="Gharbi K."/>
            <person name="Hall N."/>
            <person name="Watson M."/>
            <person name="Adriaenssens E.M."/>
            <person name="Foster-Nyarko E."/>
            <person name="Jarju S."/>
            <person name="Secka A."/>
            <person name="Antonio M."/>
            <person name="Oren A."/>
            <person name="Chaudhuri R.R."/>
            <person name="La Ragione R."/>
            <person name="Hildebrand F."/>
            <person name="Pallen M.J."/>
        </authorList>
    </citation>
    <scope>NUCLEOTIDE SEQUENCE</scope>
    <source>
        <strain evidence="1">2189</strain>
    </source>
</reference>
<dbReference type="AlphaFoldDB" id="A0A9D1W2H5"/>
<dbReference type="Pfam" id="PF13151">
    <property type="entry name" value="DUF3990"/>
    <property type="match status" value="1"/>
</dbReference>
<dbReference type="InterPro" id="IPR025051">
    <property type="entry name" value="DUF3990"/>
</dbReference>
<evidence type="ECO:0000313" key="1">
    <source>
        <dbReference type="EMBL" id="HIX50657.1"/>
    </source>
</evidence>
<comment type="caution">
    <text evidence="1">The sequence shown here is derived from an EMBL/GenBank/DDBJ whole genome shotgun (WGS) entry which is preliminary data.</text>
</comment>
<organism evidence="1 2">
    <name type="scientific">Candidatus Borkfalkia faecavium</name>
    <dbReference type="NCBI Taxonomy" id="2838508"/>
    <lineage>
        <taxon>Bacteria</taxon>
        <taxon>Bacillati</taxon>
        <taxon>Bacillota</taxon>
        <taxon>Clostridia</taxon>
        <taxon>Christensenellales</taxon>
        <taxon>Christensenellaceae</taxon>
        <taxon>Candidatus Borkfalkia</taxon>
    </lineage>
</organism>
<name>A0A9D1W2H5_9FIRM</name>
<accession>A0A9D1W2H5</accession>
<dbReference type="Proteomes" id="UP000886847">
    <property type="component" value="Unassembled WGS sequence"/>
</dbReference>
<protein>
    <submittedName>
        <fullName evidence="1">DUF3990 domain-containing protein</fullName>
    </submittedName>
</protein>
<evidence type="ECO:0000313" key="2">
    <source>
        <dbReference type="Proteomes" id="UP000886847"/>
    </source>
</evidence>
<sequence length="226" mass="25887">MAEMILYHGSVSIIEHPTFGKGKRHNDYGLGFYCTRSLDLAKEWAVEEKRDGYANKYALDLRGLTILDLSQKGFTTLHWITLLLQNRVFTLKNDITKAGKKYLIEHFSLPVEEYDVIKGYRADDSYFAYAESFLSNIISVQRLSEALKLGNLGEQVVLMSQKAFAQLKFLGYEIADAATYYPLRRARNEQARMEFLSNRQGTPSPDDLYLNDIIRGGIEPDDPRLQ</sequence>
<reference evidence="1" key="2">
    <citation type="submission" date="2021-04" db="EMBL/GenBank/DDBJ databases">
        <authorList>
            <person name="Gilroy R."/>
        </authorList>
    </citation>
    <scope>NUCLEOTIDE SEQUENCE</scope>
    <source>
        <strain evidence="1">2189</strain>
    </source>
</reference>